<reference evidence="3" key="1">
    <citation type="journal article" date="2013" name="Genetics">
        <title>The draft genome and transcriptome of Panagrellus redivivus are shaped by the harsh demands of a free-living lifestyle.</title>
        <authorList>
            <person name="Srinivasan J."/>
            <person name="Dillman A.R."/>
            <person name="Macchietto M.G."/>
            <person name="Heikkinen L."/>
            <person name="Lakso M."/>
            <person name="Fracchia K.M."/>
            <person name="Antoshechkin I."/>
            <person name="Mortazavi A."/>
            <person name="Wong G."/>
            <person name="Sternberg P.W."/>
        </authorList>
    </citation>
    <scope>NUCLEOTIDE SEQUENCE [LARGE SCALE GENOMIC DNA]</scope>
    <source>
        <strain evidence="3">MT8872</strain>
    </source>
</reference>
<organism evidence="3 4">
    <name type="scientific">Panagrellus redivivus</name>
    <name type="common">Microworm</name>
    <dbReference type="NCBI Taxonomy" id="6233"/>
    <lineage>
        <taxon>Eukaryota</taxon>
        <taxon>Metazoa</taxon>
        <taxon>Ecdysozoa</taxon>
        <taxon>Nematoda</taxon>
        <taxon>Chromadorea</taxon>
        <taxon>Rhabditida</taxon>
        <taxon>Tylenchina</taxon>
        <taxon>Panagrolaimomorpha</taxon>
        <taxon>Panagrolaimoidea</taxon>
        <taxon>Panagrolaimidae</taxon>
        <taxon>Panagrellus</taxon>
    </lineage>
</organism>
<reference evidence="4" key="2">
    <citation type="submission" date="2020-10" db="UniProtKB">
        <authorList>
            <consortium name="WormBaseParasite"/>
        </authorList>
    </citation>
    <scope>IDENTIFICATION</scope>
</reference>
<dbReference type="Proteomes" id="UP000492821">
    <property type="component" value="Unassembled WGS sequence"/>
</dbReference>
<keyword evidence="2" id="KW-0812">Transmembrane</keyword>
<feature type="transmembrane region" description="Helical" evidence="2">
    <location>
        <begin position="255"/>
        <end position="279"/>
    </location>
</feature>
<evidence type="ECO:0000313" key="4">
    <source>
        <dbReference type="WBParaSite" id="Pan_g2227.t1"/>
    </source>
</evidence>
<sequence length="714" mass="82686">MEYRPPPLKLGKKVHNVSSAVNDEISYPLVYDQVFITDNDNIALWASKETFLFRLFHTLHRFAVLRIIIDAFFEINPTWQVVLCVDAIIDKKLPIYVRDTVVLHCNSTNSYEQIIPFICGPYTRLTLHGNLTVDQVKQLVNSSVKKVRINARMEVPKNSYDDFTEFVANQVCVFNPCFTICNENLTPELIEKLDKACYLRKRLPLLDVEVGNKKFYVTHSRYFIFVFIVTFLFVSLQWPILYFGQGKLLIRICIFYPFLFISMLISGLLGAAFIVPYSIPKMDCIDPSVVQTNDWNGLVYALVRAMWKPIDTMSTVSNDQLKSHLLRQVTHIILDKIRRRPLPIRHLSPTSWIRTAHEDYQRRHEANTVHFTTLLVSGKEPAELLRALFSQRLHISETFTLFVELCHDKFELKIFPPHLRNMVLRWTQFLEIESFHNSGQLIPDPKQIPDWVYALRLFNNIEELTLAKPEDPSQVIALVEGCSNLAILKCPPDVLDLLLEHIKTPFSKLHTIETTHFCYDWSKIFKHLTNHPEQCPVLETLTMLTNKFDIKKLSKSARQFSIPTVKSFNFTMEADCCTAVSFSTLTPIFAAFPNLETASLTLDVECEHRTPKLPLVYKSFEKFNPKVEFTFTYILKHVFNHSDEELDRLETRLGALGTITSVVQEGNLLTYSVTTSYPKKTMKLEVLIEEDSEDESCEDSEVEDYDDEDSEEDY</sequence>
<accession>A0A7E4ZWR1</accession>
<feature type="region of interest" description="Disordered" evidence="1">
    <location>
        <begin position="688"/>
        <end position="714"/>
    </location>
</feature>
<evidence type="ECO:0000313" key="3">
    <source>
        <dbReference type="Proteomes" id="UP000492821"/>
    </source>
</evidence>
<evidence type="ECO:0000256" key="1">
    <source>
        <dbReference type="SAM" id="MobiDB-lite"/>
    </source>
</evidence>
<dbReference type="AlphaFoldDB" id="A0A7E4ZWR1"/>
<dbReference type="WBParaSite" id="Pan_g2227.t1">
    <property type="protein sequence ID" value="Pan_g2227.t1"/>
    <property type="gene ID" value="Pan_g2227"/>
</dbReference>
<evidence type="ECO:0000256" key="2">
    <source>
        <dbReference type="SAM" id="Phobius"/>
    </source>
</evidence>
<keyword evidence="2" id="KW-1133">Transmembrane helix</keyword>
<feature type="transmembrane region" description="Helical" evidence="2">
    <location>
        <begin position="222"/>
        <end position="243"/>
    </location>
</feature>
<keyword evidence="2" id="KW-0472">Membrane</keyword>
<name>A0A7E4ZWR1_PANRE</name>
<proteinExistence type="predicted"/>
<keyword evidence="3" id="KW-1185">Reference proteome</keyword>
<protein>
    <submittedName>
        <fullName evidence="4">F-box domain-containing protein</fullName>
    </submittedName>
</protein>